<dbReference type="CDD" id="cd04332">
    <property type="entry name" value="YbaK_like"/>
    <property type="match status" value="1"/>
</dbReference>
<dbReference type="InterPro" id="IPR036754">
    <property type="entry name" value="YbaK/aa-tRNA-synt-asso_dom_sf"/>
</dbReference>
<dbReference type="RefSeq" id="WP_131340287.1">
    <property type="nucleotide sequence ID" value="NZ_SJJZ01000002.1"/>
</dbReference>
<evidence type="ECO:0000313" key="3">
    <source>
        <dbReference type="Proteomes" id="UP000292346"/>
    </source>
</evidence>
<proteinExistence type="predicted"/>
<dbReference type="GO" id="GO:0002161">
    <property type="term" value="F:aminoacyl-tRNA deacylase activity"/>
    <property type="evidence" value="ECO:0007669"/>
    <property type="project" value="InterPro"/>
</dbReference>
<comment type="caution">
    <text evidence="2">The sequence shown here is derived from an EMBL/GenBank/DDBJ whole genome shotgun (WGS) entry which is preliminary data.</text>
</comment>
<dbReference type="PANTHER" id="PTHR30411">
    <property type="entry name" value="CYTOPLASMIC PROTEIN"/>
    <property type="match status" value="1"/>
</dbReference>
<organism evidence="2 3">
    <name type="scientific">Kribbella soli</name>
    <dbReference type="NCBI Taxonomy" id="1124743"/>
    <lineage>
        <taxon>Bacteria</taxon>
        <taxon>Bacillati</taxon>
        <taxon>Actinomycetota</taxon>
        <taxon>Actinomycetes</taxon>
        <taxon>Propionibacteriales</taxon>
        <taxon>Kribbellaceae</taxon>
        <taxon>Kribbella</taxon>
    </lineage>
</organism>
<reference evidence="2 3" key="1">
    <citation type="submission" date="2019-02" db="EMBL/GenBank/DDBJ databases">
        <title>Kribbella capetownensis sp. nov. and Kribbella speibonae sp. nov., isolated from soil.</title>
        <authorList>
            <person name="Curtis S.M."/>
            <person name="Norton I."/>
            <person name="Everest G.J."/>
            <person name="Meyers P.R."/>
        </authorList>
    </citation>
    <scope>NUCLEOTIDE SEQUENCE [LARGE SCALE GENOMIC DNA]</scope>
    <source>
        <strain evidence="2 3">KCTC 29219</strain>
    </source>
</reference>
<dbReference type="OrthoDB" id="9796920at2"/>
<evidence type="ECO:0000313" key="2">
    <source>
        <dbReference type="EMBL" id="TCC08653.1"/>
    </source>
</evidence>
<dbReference type="SUPFAM" id="SSF55826">
    <property type="entry name" value="YbaK/ProRS associated domain"/>
    <property type="match status" value="1"/>
</dbReference>
<evidence type="ECO:0000259" key="1">
    <source>
        <dbReference type="Pfam" id="PF04073"/>
    </source>
</evidence>
<dbReference type="AlphaFoldDB" id="A0A4R0HEC2"/>
<name>A0A4R0HEC2_9ACTN</name>
<feature type="domain" description="YbaK/aminoacyl-tRNA synthetase-associated" evidence="1">
    <location>
        <begin position="32"/>
        <end position="146"/>
    </location>
</feature>
<dbReference type="Pfam" id="PF04073">
    <property type="entry name" value="tRNA_edit"/>
    <property type="match status" value="1"/>
</dbReference>
<protein>
    <submittedName>
        <fullName evidence="2">YbaK/EbsC family protein</fullName>
    </submittedName>
</protein>
<sequence>MSDADRVMDGAERFEADADARGLDVEIVEHLEAQSLADVAELLSIEPGDIVKSLVVKRHDGSYLFALIPGGRQISWPKLRAVVGVNKLRMSDEGMTLDATGYRHGVTPIGSTTAWPVVADERIVGRRIAVGAGTGGRLAFVDADALVAAYGAAVTDISAEESPH</sequence>
<dbReference type="EMBL" id="SJJZ01000002">
    <property type="protein sequence ID" value="TCC08653.1"/>
    <property type="molecule type" value="Genomic_DNA"/>
</dbReference>
<accession>A0A4R0HEC2</accession>
<dbReference type="PANTHER" id="PTHR30411:SF1">
    <property type="entry name" value="CYTOPLASMIC PROTEIN"/>
    <property type="match status" value="1"/>
</dbReference>
<dbReference type="InterPro" id="IPR007214">
    <property type="entry name" value="YbaK/aa-tRNA-synth-assoc-dom"/>
</dbReference>
<dbReference type="Gene3D" id="3.90.960.10">
    <property type="entry name" value="YbaK/aminoacyl-tRNA synthetase-associated domain"/>
    <property type="match status" value="1"/>
</dbReference>
<dbReference type="Proteomes" id="UP000292346">
    <property type="component" value="Unassembled WGS sequence"/>
</dbReference>
<keyword evidence="3" id="KW-1185">Reference proteome</keyword>
<gene>
    <name evidence="2" type="ORF">E0H45_22615</name>
</gene>